<evidence type="ECO:0000259" key="1">
    <source>
        <dbReference type="Pfam" id="PF06568"/>
    </source>
</evidence>
<organism evidence="2 3">
    <name type="scientific">Pantoea osteomyelitidis</name>
    <dbReference type="NCBI Taxonomy" id="3230026"/>
    <lineage>
        <taxon>Bacteria</taxon>
        <taxon>Pseudomonadati</taxon>
        <taxon>Pseudomonadota</taxon>
        <taxon>Gammaproteobacteria</taxon>
        <taxon>Enterobacterales</taxon>
        <taxon>Erwiniaceae</taxon>
        <taxon>Pantoea</taxon>
    </lineage>
</organism>
<sequence>MLKKGNFCLCIENTLRLTMSVRHSNEGKTMEFESNRRAKLFSAALIPGWRRFRDWHLRNQTRRILLHLNETQLKDIGLTAEDVRRYR</sequence>
<reference evidence="2 3" key="1">
    <citation type="submission" date="2024-08" db="EMBL/GenBank/DDBJ databases">
        <title>Pantoea ronii - a newly identified human opportunistic pathogen.</title>
        <authorList>
            <person name="Keidar-Friedman D."/>
            <person name="Sorek N."/>
            <person name="Leshin-Carmel D."/>
            <person name="Tsur A."/>
            <person name="Amsalem M."/>
            <person name="Tolkach D."/>
            <person name="Brosh-Nissimov T."/>
        </authorList>
    </citation>
    <scope>NUCLEOTIDE SEQUENCE [LARGE SCALE GENOMIC DNA]</scope>
    <source>
        <strain evidence="2 3">AA23256</strain>
    </source>
</reference>
<dbReference type="Pfam" id="PF06568">
    <property type="entry name" value="YjiS-like"/>
    <property type="match status" value="1"/>
</dbReference>
<name>A0ABW7Q1G1_9GAMM</name>
<proteinExistence type="predicted"/>
<evidence type="ECO:0000313" key="3">
    <source>
        <dbReference type="Proteomes" id="UP001611251"/>
    </source>
</evidence>
<dbReference type="EMBL" id="JBGFSN010000013">
    <property type="protein sequence ID" value="MFH8136425.1"/>
    <property type="molecule type" value="Genomic_DNA"/>
</dbReference>
<gene>
    <name evidence="2" type="ORF">ABU178_19975</name>
</gene>
<dbReference type="RefSeq" id="WP_397218211.1">
    <property type="nucleotide sequence ID" value="NZ_JBGFSN010000013.1"/>
</dbReference>
<evidence type="ECO:0000313" key="2">
    <source>
        <dbReference type="EMBL" id="MFH8136425.1"/>
    </source>
</evidence>
<feature type="domain" description="YjiS-like" evidence="1">
    <location>
        <begin position="49"/>
        <end position="84"/>
    </location>
</feature>
<protein>
    <submittedName>
        <fullName evidence="2">DUF1127 domain-containing protein</fullName>
    </submittedName>
</protein>
<comment type="caution">
    <text evidence="2">The sequence shown here is derived from an EMBL/GenBank/DDBJ whole genome shotgun (WGS) entry which is preliminary data.</text>
</comment>
<keyword evidence="3" id="KW-1185">Reference proteome</keyword>
<accession>A0ABW7Q1G1</accession>
<dbReference type="Proteomes" id="UP001611251">
    <property type="component" value="Unassembled WGS sequence"/>
</dbReference>
<dbReference type="InterPro" id="IPR009506">
    <property type="entry name" value="YjiS-like"/>
</dbReference>